<evidence type="ECO:0000313" key="2">
    <source>
        <dbReference type="Proteomes" id="UP000703893"/>
    </source>
</evidence>
<gene>
    <name evidence="1" type="ORF">FJZ00_00720</name>
</gene>
<protein>
    <submittedName>
        <fullName evidence="1">Uncharacterized protein</fullName>
    </submittedName>
</protein>
<dbReference type="Proteomes" id="UP000703893">
    <property type="component" value="Unassembled WGS sequence"/>
</dbReference>
<comment type="caution">
    <text evidence="1">The sequence shown here is derived from an EMBL/GenBank/DDBJ whole genome shotgun (WGS) entry which is preliminary data.</text>
</comment>
<proteinExistence type="predicted"/>
<organism evidence="1 2">
    <name type="scientific">Candidatus Tanganyikabacteria bacterium</name>
    <dbReference type="NCBI Taxonomy" id="2961651"/>
    <lineage>
        <taxon>Bacteria</taxon>
        <taxon>Bacillati</taxon>
        <taxon>Candidatus Sericytochromatia</taxon>
        <taxon>Candidatus Tanganyikabacteria</taxon>
    </lineage>
</organism>
<sequence>MEHWKDDLTRAYLDLTSMIASERDGRRASLSYVRADIKIIHERLDSIDKHLVADDERAAGFEAAMIESLGKVHSTVLNMIESQKSLEVRVSDLEQWRRDQAS</sequence>
<dbReference type="AlphaFoldDB" id="A0A937X3P4"/>
<name>A0A937X3P4_9BACT</name>
<evidence type="ECO:0000313" key="1">
    <source>
        <dbReference type="EMBL" id="MBM3273644.1"/>
    </source>
</evidence>
<dbReference type="EMBL" id="VGJX01000019">
    <property type="protein sequence ID" value="MBM3273644.1"/>
    <property type="molecule type" value="Genomic_DNA"/>
</dbReference>
<accession>A0A937X3P4</accession>
<reference evidence="1 2" key="1">
    <citation type="submission" date="2019-03" db="EMBL/GenBank/DDBJ databases">
        <title>Lake Tanganyika Metagenome-Assembled Genomes (MAGs).</title>
        <authorList>
            <person name="Tran P."/>
        </authorList>
    </citation>
    <scope>NUCLEOTIDE SEQUENCE [LARGE SCALE GENOMIC DNA]</scope>
    <source>
        <strain evidence="1">K_DeepCast_65m_m2_236</strain>
    </source>
</reference>